<evidence type="ECO:0000256" key="1">
    <source>
        <dbReference type="SAM" id="MobiDB-lite"/>
    </source>
</evidence>
<gene>
    <name evidence="2" type="ORF">RB653_000947</name>
</gene>
<protein>
    <submittedName>
        <fullName evidence="2">Uncharacterized protein</fullName>
    </submittedName>
</protein>
<organism evidence="2 3">
    <name type="scientific">Dictyostelium firmibasis</name>
    <dbReference type="NCBI Taxonomy" id="79012"/>
    <lineage>
        <taxon>Eukaryota</taxon>
        <taxon>Amoebozoa</taxon>
        <taxon>Evosea</taxon>
        <taxon>Eumycetozoa</taxon>
        <taxon>Dictyostelia</taxon>
        <taxon>Dictyosteliales</taxon>
        <taxon>Dictyosteliaceae</taxon>
        <taxon>Dictyostelium</taxon>
    </lineage>
</organism>
<sequence>MLFDALTKISLVSTKQSSSKAVSSGSSTGISFGYNHSSWDGLPPPPPPPPWRPPPIE</sequence>
<evidence type="ECO:0000313" key="3">
    <source>
        <dbReference type="Proteomes" id="UP001344447"/>
    </source>
</evidence>
<name>A0AAN7U7L0_9MYCE</name>
<proteinExistence type="predicted"/>
<reference evidence="2 3" key="1">
    <citation type="submission" date="2023-11" db="EMBL/GenBank/DDBJ databases">
        <title>Dfirmibasis_genome.</title>
        <authorList>
            <person name="Edelbroek B."/>
            <person name="Kjellin J."/>
            <person name="Jerlstrom-Hultqvist J."/>
            <person name="Soderbom F."/>
        </authorList>
    </citation>
    <scope>NUCLEOTIDE SEQUENCE [LARGE SCALE GENOMIC DNA]</scope>
    <source>
        <strain evidence="2 3">TNS-C-14</strain>
    </source>
</reference>
<feature type="compositionally biased region" description="Pro residues" evidence="1">
    <location>
        <begin position="42"/>
        <end position="57"/>
    </location>
</feature>
<dbReference type="Proteomes" id="UP001344447">
    <property type="component" value="Unassembled WGS sequence"/>
</dbReference>
<evidence type="ECO:0000313" key="2">
    <source>
        <dbReference type="EMBL" id="KAK5580920.1"/>
    </source>
</evidence>
<dbReference type="AlphaFoldDB" id="A0AAN7U7L0"/>
<accession>A0AAN7U7L0</accession>
<comment type="caution">
    <text evidence="2">The sequence shown here is derived from an EMBL/GenBank/DDBJ whole genome shotgun (WGS) entry which is preliminary data.</text>
</comment>
<feature type="region of interest" description="Disordered" evidence="1">
    <location>
        <begin position="34"/>
        <end position="57"/>
    </location>
</feature>
<dbReference type="EMBL" id="JAVFKY010000002">
    <property type="protein sequence ID" value="KAK5580920.1"/>
    <property type="molecule type" value="Genomic_DNA"/>
</dbReference>
<keyword evidence="3" id="KW-1185">Reference proteome</keyword>